<feature type="domain" description="EamA" evidence="2">
    <location>
        <begin position="149"/>
        <end position="283"/>
    </location>
</feature>
<accession>A0A433JLX0</accession>
<keyword evidence="1" id="KW-1133">Transmembrane helix</keyword>
<dbReference type="GO" id="GO:0016020">
    <property type="term" value="C:membrane"/>
    <property type="evidence" value="ECO:0007669"/>
    <property type="project" value="InterPro"/>
</dbReference>
<dbReference type="InterPro" id="IPR000620">
    <property type="entry name" value="EamA_dom"/>
</dbReference>
<evidence type="ECO:0000313" key="4">
    <source>
        <dbReference type="Proteomes" id="UP000288012"/>
    </source>
</evidence>
<reference evidence="3 4" key="1">
    <citation type="submission" date="2018-12" db="EMBL/GenBank/DDBJ databases">
        <title>Legionella sp,whole genome shotgun sequence.</title>
        <authorList>
            <person name="Wu H."/>
        </authorList>
    </citation>
    <scope>NUCLEOTIDE SEQUENCE [LARGE SCALE GENOMIC DNA]</scope>
    <source>
        <strain evidence="4">km714</strain>
    </source>
</reference>
<comment type="caution">
    <text evidence="3">The sequence shown here is derived from an EMBL/GenBank/DDBJ whole genome shotgun (WGS) entry which is preliminary data.</text>
</comment>
<feature type="transmembrane region" description="Helical" evidence="1">
    <location>
        <begin position="34"/>
        <end position="55"/>
    </location>
</feature>
<dbReference type="Pfam" id="PF00892">
    <property type="entry name" value="EamA"/>
    <property type="match status" value="2"/>
</dbReference>
<feature type="transmembrane region" description="Helical" evidence="1">
    <location>
        <begin position="122"/>
        <end position="140"/>
    </location>
</feature>
<gene>
    <name evidence="3" type="ORF">EKM59_01475</name>
</gene>
<dbReference type="Proteomes" id="UP000288012">
    <property type="component" value="Unassembled WGS sequence"/>
</dbReference>
<dbReference type="RefSeq" id="WP_126954092.1">
    <property type="nucleotide sequence ID" value="NZ_RZGR01000003.1"/>
</dbReference>
<dbReference type="PANTHER" id="PTHR12715:SF4">
    <property type="entry name" value="EAMA DOMAIN-CONTAINING PROTEIN"/>
    <property type="match status" value="1"/>
</dbReference>
<keyword evidence="1" id="KW-0812">Transmembrane</keyword>
<feature type="transmembrane region" description="Helical" evidence="1">
    <location>
        <begin position="266"/>
        <end position="288"/>
    </location>
</feature>
<feature type="transmembrane region" description="Helical" evidence="1">
    <location>
        <begin position="178"/>
        <end position="198"/>
    </location>
</feature>
<dbReference type="InterPro" id="IPR037185">
    <property type="entry name" value="EmrE-like"/>
</dbReference>
<organism evidence="3 4">
    <name type="scientific">Legionella septentrionalis</name>
    <dbReference type="NCBI Taxonomy" id="2498109"/>
    <lineage>
        <taxon>Bacteria</taxon>
        <taxon>Pseudomonadati</taxon>
        <taxon>Pseudomonadota</taxon>
        <taxon>Gammaproteobacteria</taxon>
        <taxon>Legionellales</taxon>
        <taxon>Legionellaceae</taxon>
        <taxon>Legionella</taxon>
    </lineage>
</organism>
<feature type="transmembrane region" description="Helical" evidence="1">
    <location>
        <begin position="241"/>
        <end position="260"/>
    </location>
</feature>
<dbReference type="InterPro" id="IPR052756">
    <property type="entry name" value="Alkyne_AA_exporter"/>
</dbReference>
<feature type="transmembrane region" description="Helical" evidence="1">
    <location>
        <begin position="7"/>
        <end position="28"/>
    </location>
</feature>
<dbReference type="AlphaFoldDB" id="A0A433JLX0"/>
<evidence type="ECO:0000256" key="1">
    <source>
        <dbReference type="SAM" id="Phobius"/>
    </source>
</evidence>
<dbReference type="PANTHER" id="PTHR12715">
    <property type="entry name" value="TRANSPORTER, DRUG/METABOLITE EXPORTER FAMILY"/>
    <property type="match status" value="1"/>
</dbReference>
<dbReference type="EMBL" id="RZGR01000003">
    <property type="protein sequence ID" value="RUQ90766.1"/>
    <property type="molecule type" value="Genomic_DNA"/>
</dbReference>
<feature type="transmembrane region" description="Helical" evidence="1">
    <location>
        <begin position="67"/>
        <end position="87"/>
    </location>
</feature>
<proteinExistence type="predicted"/>
<keyword evidence="1" id="KW-0472">Membrane</keyword>
<name>A0A433JLX0_9GAMM</name>
<evidence type="ECO:0000259" key="2">
    <source>
        <dbReference type="Pfam" id="PF00892"/>
    </source>
</evidence>
<keyword evidence="4" id="KW-1185">Reference proteome</keyword>
<feature type="transmembrane region" description="Helical" evidence="1">
    <location>
        <begin position="146"/>
        <end position="166"/>
    </location>
</feature>
<evidence type="ECO:0000313" key="3">
    <source>
        <dbReference type="EMBL" id="RUQ90766.1"/>
    </source>
</evidence>
<feature type="transmembrane region" description="Helical" evidence="1">
    <location>
        <begin position="93"/>
        <end position="115"/>
    </location>
</feature>
<protein>
    <submittedName>
        <fullName evidence="3">EamA/RhaT family transporter</fullName>
    </submittedName>
</protein>
<dbReference type="OrthoDB" id="9809509at2"/>
<sequence length="301" mass="33204">MESLKVRLILACAIFFWGSAYVGIRIGLASFSPGALALFRFFIASIIMFFIYRCTSFTQSLPWRVRMQLIIIGMIGIGLYNICLNYGELTVSAGIASFIVGLMPVITLLFSIIFLKERPAPVVYVGISISLLGLLGIALAENIHHSMQIGICTLFCSAVVGAFYTIILRPFLRHYHPIAVSAWTIWGGMMILLMYVSSLWHELGHADHRSILAALYIGIFPAALAYMAWSYVLNFLPASRAVLYLYAAPLVAMLLGFFLLQECPSLFSLAGCVLALLGALLASCSHLLPFAFKSRRKLVVE</sequence>
<feature type="domain" description="EamA" evidence="2">
    <location>
        <begin position="8"/>
        <end position="138"/>
    </location>
</feature>
<feature type="transmembrane region" description="Helical" evidence="1">
    <location>
        <begin position="210"/>
        <end position="229"/>
    </location>
</feature>
<dbReference type="SUPFAM" id="SSF103481">
    <property type="entry name" value="Multidrug resistance efflux transporter EmrE"/>
    <property type="match status" value="2"/>
</dbReference>